<comment type="caution">
    <text evidence="2">The sequence shown here is derived from an EMBL/GenBank/DDBJ whole genome shotgun (WGS) entry which is preliminary data.</text>
</comment>
<dbReference type="RefSeq" id="WP_232185876.1">
    <property type="nucleotide sequence ID" value="NZ_JAIOAP010000006.1"/>
</dbReference>
<dbReference type="Gene3D" id="3.30.70.20">
    <property type="match status" value="1"/>
</dbReference>
<accession>A0ABV1KTQ3</accession>
<feature type="domain" description="Divergent 4Fe-4S mono-cluster" evidence="1">
    <location>
        <begin position="4"/>
        <end position="66"/>
    </location>
</feature>
<dbReference type="Proteomes" id="UP001493487">
    <property type="component" value="Unassembled WGS sequence"/>
</dbReference>
<dbReference type="EMBL" id="JASKHM010000007">
    <property type="protein sequence ID" value="MEQ4483387.1"/>
    <property type="molecule type" value="Genomic_DNA"/>
</dbReference>
<name>A0ABV1KTQ3_9BACL</name>
<evidence type="ECO:0000313" key="3">
    <source>
        <dbReference type="Proteomes" id="UP001493487"/>
    </source>
</evidence>
<dbReference type="SUPFAM" id="SSF54862">
    <property type="entry name" value="4Fe-4S ferredoxins"/>
    <property type="match status" value="1"/>
</dbReference>
<dbReference type="InterPro" id="IPR010693">
    <property type="entry name" value="Divergent_4Fe-4S_mono-cluster"/>
</dbReference>
<keyword evidence="3" id="KW-1185">Reference proteome</keyword>
<evidence type="ECO:0000313" key="2">
    <source>
        <dbReference type="EMBL" id="MEQ4483387.1"/>
    </source>
</evidence>
<gene>
    <name evidence="2" type="ORF">QJS35_13395</name>
</gene>
<evidence type="ECO:0000259" key="1">
    <source>
        <dbReference type="Pfam" id="PF06902"/>
    </source>
</evidence>
<organism evidence="2 3">
    <name type="scientific">Cohnella silvisoli</name>
    <dbReference type="NCBI Taxonomy" id="2873699"/>
    <lineage>
        <taxon>Bacteria</taxon>
        <taxon>Bacillati</taxon>
        <taxon>Bacillota</taxon>
        <taxon>Bacilli</taxon>
        <taxon>Bacillales</taxon>
        <taxon>Paenibacillaceae</taxon>
        <taxon>Cohnella</taxon>
    </lineage>
</organism>
<dbReference type="Pfam" id="PF06902">
    <property type="entry name" value="Fer4_19"/>
    <property type="match status" value="1"/>
</dbReference>
<protein>
    <submittedName>
        <fullName evidence="2">(4Fe-4S)-binding protein</fullName>
    </submittedName>
</protein>
<sequence>MKRYIGSNIDVLFDSEKCIHSGTCVRGLPNVFNVKKKPWVNADGERAEKIAALIETCPSGALQYILKTSEESK</sequence>
<proteinExistence type="predicted"/>
<reference evidence="2 3" key="1">
    <citation type="journal article" date="2023" name="Genome Announc.">
        <title>Pan-Genome Analyses of the Genus Cohnella and Proposal of the Novel Species Cohnella silvisoli sp. nov., Isolated from Forest Soil.</title>
        <authorList>
            <person name="Wang C."/>
            <person name="Mao L."/>
            <person name="Bao G."/>
            <person name="Zhu H."/>
        </authorList>
    </citation>
    <scope>NUCLEOTIDE SEQUENCE [LARGE SCALE GENOMIC DNA]</scope>
    <source>
        <strain evidence="2 3">NL03-T5-1</strain>
    </source>
</reference>